<dbReference type="InterPro" id="IPR013320">
    <property type="entry name" value="ConA-like_dom_sf"/>
</dbReference>
<dbReference type="Gene3D" id="2.60.120.200">
    <property type="match status" value="1"/>
</dbReference>
<proteinExistence type="predicted"/>
<dbReference type="Proteomes" id="UP000327513">
    <property type="component" value="Segment"/>
</dbReference>
<evidence type="ECO:0000313" key="1">
    <source>
        <dbReference type="EMBL" id="QFG06697.1"/>
    </source>
</evidence>
<dbReference type="SUPFAM" id="SSF49899">
    <property type="entry name" value="Concanavalin A-like lectins/glucanases"/>
    <property type="match status" value="1"/>
</dbReference>
<reference evidence="2" key="1">
    <citation type="submission" date="2019-06" db="EMBL/GenBank/DDBJ databases">
        <title>Complete genome of Proteus mirabilis phage Myduc.</title>
        <authorList>
            <person name="Tran J.S."/>
            <person name="Lessor L."/>
            <person name="O'Leary C."/>
            <person name="Bonasera R.M."/>
            <person name="Liu M."/>
        </authorList>
    </citation>
    <scope>NUCLEOTIDE SEQUENCE [LARGE SCALE GENOMIC DNA]</scope>
</reference>
<evidence type="ECO:0000313" key="2">
    <source>
        <dbReference type="Proteomes" id="UP000327513"/>
    </source>
</evidence>
<evidence type="ECO:0008006" key="3">
    <source>
        <dbReference type="Google" id="ProtNLM"/>
    </source>
</evidence>
<name>A0A5J6T7Q5_9CAUD</name>
<organism evidence="1 2">
    <name type="scientific">Proteus phage Myduc</name>
    <dbReference type="NCBI Taxonomy" id="2650874"/>
    <lineage>
        <taxon>Viruses</taxon>
        <taxon>Duplodnaviria</taxon>
        <taxon>Heunggongvirae</taxon>
        <taxon>Uroviricota</taxon>
        <taxon>Caudoviricetes</taxon>
        <taxon>Chaseviridae</taxon>
        <taxon>Cleopatravirinae</taxon>
        <taxon>Myducvirus</taxon>
        <taxon>Myducvirus myduc</taxon>
    </lineage>
</organism>
<gene>
    <name evidence="1" type="ORF">CPT_Myduc_075</name>
</gene>
<accession>A0A5J6T7Q5</accession>
<protein>
    <recommendedName>
        <fullName evidence="3">Tail fiber protein</fullName>
    </recommendedName>
</protein>
<keyword evidence="2" id="KW-1185">Reference proteome</keyword>
<sequence length="456" mass="50263">MNRSKLNRIWAKDSDIVRRDPGDEKYNQGWIAEIPTYQVLNFLQYKIDMTLLAIAERGIAEWGSDVEYGNGSVAWDESDKTIYIATVGKPDRNKKPSSNPEHWAPSAIQVSRLEFDKITTAINNHIADVTSNPHKVTAGGIGAYTKAEINKIVDTYNALVASHANNKNNPHGTKAVDIGAVPVTGGKYTGNVIFDKGIFFDEAGKVKLRVDTYSDGSEVFLVNGDWLLGMYRSGKPVVGKTGAMAELITEKNFADFKSTFQGDYSIPTPTLHITLENTINVLVGTGNTEFLPEEVGEPFYADGGVSFSTGRERELRITHPTLRGDEFSFSFNFISKSVQAGPGNYIFRVAFESGKNALYILDNGAVVFTGTTDLRARGAISFGNAISKIACVQTKDNIFIYINGKLEGQLGRGNRVPNTGILRLLNHTESGKNNVYRISDFRYWDVPLSEKQISMI</sequence>
<dbReference type="EMBL" id="MN098326">
    <property type="protein sequence ID" value="QFG06697.1"/>
    <property type="molecule type" value="Genomic_DNA"/>
</dbReference>